<dbReference type="Proteomes" id="UP000321331">
    <property type="component" value="Unassembled WGS sequence"/>
</dbReference>
<comment type="caution">
    <text evidence="1">The sequence shown here is derived from an EMBL/GenBank/DDBJ whole genome shotgun (WGS) entry which is preliminary data.</text>
</comment>
<name>A0A5C6TDI5_FUSOC</name>
<sequence length="63" mass="7342">MACLESWGSWARGFWHDRHMSDGTGSASRGITSLILIAQIIKGLWRCEVEMWVIESFTYRHDR</sequence>
<protein>
    <submittedName>
        <fullName evidence="1">Uncharacterized protein</fullName>
    </submittedName>
</protein>
<accession>A0A5C6TDI5</accession>
<evidence type="ECO:0000313" key="1">
    <source>
        <dbReference type="EMBL" id="TXC08803.1"/>
    </source>
</evidence>
<gene>
    <name evidence="1" type="ORF">FocTR4_00002706</name>
</gene>
<evidence type="ECO:0000313" key="2">
    <source>
        <dbReference type="Proteomes" id="UP000321331"/>
    </source>
</evidence>
<dbReference type="EMBL" id="VMNF01000005">
    <property type="protein sequence ID" value="TXC08803.1"/>
    <property type="molecule type" value="Genomic_DNA"/>
</dbReference>
<reference evidence="1 2" key="1">
    <citation type="submission" date="2019-07" db="EMBL/GenBank/DDBJ databases">
        <title>The First High-Quality Draft Genome Sequence of the Causal Agent of the Current Panama Disease Epidemic.</title>
        <authorList>
            <person name="Warmington R.J."/>
            <person name="Kay W."/>
            <person name="Jeffries A."/>
            <person name="Bebber D."/>
            <person name="Moore K."/>
            <person name="Studholme D.J."/>
        </authorList>
    </citation>
    <scope>NUCLEOTIDE SEQUENCE [LARGE SCALE GENOMIC DNA]</scope>
    <source>
        <strain evidence="1 2">TR4</strain>
    </source>
</reference>
<proteinExistence type="predicted"/>
<organism evidence="1 2">
    <name type="scientific">Fusarium oxysporum f. sp. cubense</name>
    <dbReference type="NCBI Taxonomy" id="61366"/>
    <lineage>
        <taxon>Eukaryota</taxon>
        <taxon>Fungi</taxon>
        <taxon>Dikarya</taxon>
        <taxon>Ascomycota</taxon>
        <taxon>Pezizomycotina</taxon>
        <taxon>Sordariomycetes</taxon>
        <taxon>Hypocreomycetidae</taxon>
        <taxon>Hypocreales</taxon>
        <taxon>Nectriaceae</taxon>
        <taxon>Fusarium</taxon>
        <taxon>Fusarium oxysporum species complex</taxon>
    </lineage>
</organism>
<dbReference type="AlphaFoldDB" id="A0A5C6TDI5"/>